<keyword evidence="1" id="KW-1133">Transmembrane helix</keyword>
<evidence type="ECO:0008006" key="4">
    <source>
        <dbReference type="Google" id="ProtNLM"/>
    </source>
</evidence>
<reference evidence="2 3" key="1">
    <citation type="submission" date="2018-10" db="EMBL/GenBank/DDBJ databases">
        <title>Genomic Encyclopedia of Archaeal and Bacterial Type Strains, Phase II (KMG-II): from individual species to whole genera.</title>
        <authorList>
            <person name="Goeker M."/>
        </authorList>
    </citation>
    <scope>NUCLEOTIDE SEQUENCE [LARGE SCALE GENOMIC DNA]</scope>
    <source>
        <strain evidence="2 3">DSM 29317</strain>
    </source>
</reference>
<sequence>MIQEIHRPGDPVADILFNWLPFLGVVALGVVGLVITARGYRHYLNSTYLKRAGRPGQARVTDKWVKKGHVGRDERKRTKPSKRHFLRFQLLDDPRAFSLKEVAPIDLWNAVEVGDMVDVLYHPQRRLMRLAAWTNYSGTNAGAAQMAIGAIMLSAAVASVAEGAVSALRSPEQRIAGETWVRSKAEVLNMGKPADPYLRMFAPGSRMIRVVFGDTHGGAFLGNERTIHVTPAEIRIYDIEEDAILVAWMDPENEFNAVLDLEQRDTDFR</sequence>
<name>A0A497ZLY1_9RHOB</name>
<keyword evidence="1" id="KW-0472">Membrane</keyword>
<protein>
    <recommendedName>
        <fullName evidence="4">DUF3592 domain-containing protein</fullName>
    </recommendedName>
</protein>
<accession>A0A497ZLY1</accession>
<gene>
    <name evidence="2" type="ORF">CLV75_1929</name>
</gene>
<keyword evidence="3" id="KW-1185">Reference proteome</keyword>
<evidence type="ECO:0000313" key="3">
    <source>
        <dbReference type="Proteomes" id="UP000271700"/>
    </source>
</evidence>
<evidence type="ECO:0000256" key="1">
    <source>
        <dbReference type="SAM" id="Phobius"/>
    </source>
</evidence>
<dbReference type="AlphaFoldDB" id="A0A497ZLY1"/>
<dbReference type="EMBL" id="RCCT01000002">
    <property type="protein sequence ID" value="RLK08258.1"/>
    <property type="molecule type" value="Genomic_DNA"/>
</dbReference>
<organism evidence="2 3">
    <name type="scientific">Ruegeria conchae</name>
    <dbReference type="NCBI Taxonomy" id="981384"/>
    <lineage>
        <taxon>Bacteria</taxon>
        <taxon>Pseudomonadati</taxon>
        <taxon>Pseudomonadota</taxon>
        <taxon>Alphaproteobacteria</taxon>
        <taxon>Rhodobacterales</taxon>
        <taxon>Roseobacteraceae</taxon>
        <taxon>Ruegeria</taxon>
    </lineage>
</organism>
<dbReference type="Proteomes" id="UP000271700">
    <property type="component" value="Unassembled WGS sequence"/>
</dbReference>
<feature type="transmembrane region" description="Helical" evidence="1">
    <location>
        <begin position="20"/>
        <end position="40"/>
    </location>
</feature>
<keyword evidence="1" id="KW-0812">Transmembrane</keyword>
<comment type="caution">
    <text evidence="2">The sequence shown here is derived from an EMBL/GenBank/DDBJ whole genome shotgun (WGS) entry which is preliminary data.</text>
</comment>
<evidence type="ECO:0000313" key="2">
    <source>
        <dbReference type="EMBL" id="RLK08258.1"/>
    </source>
</evidence>
<dbReference type="RefSeq" id="WP_010443273.1">
    <property type="nucleotide sequence ID" value="NZ_AEYW01000023.1"/>
</dbReference>
<dbReference type="OrthoDB" id="9961625at2"/>
<proteinExistence type="predicted"/>